<dbReference type="EMBL" id="PZQS01000008">
    <property type="protein sequence ID" value="PVD26342.1"/>
    <property type="molecule type" value="Genomic_DNA"/>
</dbReference>
<dbReference type="AlphaFoldDB" id="A0A2T7NYU9"/>
<gene>
    <name evidence="1" type="ORF">C0Q70_14013</name>
</gene>
<dbReference type="Proteomes" id="UP000245119">
    <property type="component" value="Linkage Group LG8"/>
</dbReference>
<evidence type="ECO:0000313" key="2">
    <source>
        <dbReference type="Proteomes" id="UP000245119"/>
    </source>
</evidence>
<sequence>MWIATNVLIVAPEVRRSEEADNRLWTSVRTLGHSGSIPVWCIKRPTPSPIDPAVGKVYLMCSVHVYADNVDSQIVRPGRAKVKEFNQGLDLHEIVEVGLVTGSRKTRTAEHVYKRARMEGGDENVWRTLKWPWLVPAEKMCMLEPQVGRGVRWKCVAWSVVYSPQKQARRDMRWDMFDIDQKAQHLNGLSAEASVESS</sequence>
<protein>
    <submittedName>
        <fullName evidence="1">Uncharacterized protein</fullName>
    </submittedName>
</protein>
<proteinExistence type="predicted"/>
<comment type="caution">
    <text evidence="1">The sequence shown here is derived from an EMBL/GenBank/DDBJ whole genome shotgun (WGS) entry which is preliminary data.</text>
</comment>
<name>A0A2T7NYU9_POMCA</name>
<reference evidence="1 2" key="1">
    <citation type="submission" date="2018-04" db="EMBL/GenBank/DDBJ databases">
        <title>The genome of golden apple snail Pomacea canaliculata provides insight into stress tolerance and invasive adaptation.</title>
        <authorList>
            <person name="Liu C."/>
            <person name="Liu B."/>
            <person name="Ren Y."/>
            <person name="Zhang Y."/>
            <person name="Wang H."/>
            <person name="Li S."/>
            <person name="Jiang F."/>
            <person name="Yin L."/>
            <person name="Zhang G."/>
            <person name="Qian W."/>
            <person name="Fan W."/>
        </authorList>
    </citation>
    <scope>NUCLEOTIDE SEQUENCE [LARGE SCALE GENOMIC DNA]</scope>
    <source>
        <strain evidence="1">SZHN2017</strain>
        <tissue evidence="1">Muscle</tissue>
    </source>
</reference>
<evidence type="ECO:0000313" key="1">
    <source>
        <dbReference type="EMBL" id="PVD26342.1"/>
    </source>
</evidence>
<accession>A0A2T7NYU9</accession>
<organism evidence="1 2">
    <name type="scientific">Pomacea canaliculata</name>
    <name type="common">Golden apple snail</name>
    <dbReference type="NCBI Taxonomy" id="400727"/>
    <lineage>
        <taxon>Eukaryota</taxon>
        <taxon>Metazoa</taxon>
        <taxon>Spiralia</taxon>
        <taxon>Lophotrochozoa</taxon>
        <taxon>Mollusca</taxon>
        <taxon>Gastropoda</taxon>
        <taxon>Caenogastropoda</taxon>
        <taxon>Architaenioglossa</taxon>
        <taxon>Ampullarioidea</taxon>
        <taxon>Ampullariidae</taxon>
        <taxon>Pomacea</taxon>
    </lineage>
</organism>
<keyword evidence="2" id="KW-1185">Reference proteome</keyword>